<evidence type="ECO:0000256" key="1">
    <source>
        <dbReference type="ARBA" id="ARBA00004123"/>
    </source>
</evidence>
<keyword evidence="5" id="KW-1185">Reference proteome</keyword>
<dbReference type="SUPFAM" id="SSF48452">
    <property type="entry name" value="TPR-like"/>
    <property type="match status" value="1"/>
</dbReference>
<dbReference type="GO" id="GO:0000724">
    <property type="term" value="P:double-strand break repair via homologous recombination"/>
    <property type="evidence" value="ECO:0007669"/>
    <property type="project" value="TreeGrafter"/>
</dbReference>
<accession>A0A401TMK2</accession>
<feature type="non-terminal residue" evidence="4">
    <location>
        <position position="1"/>
    </location>
</feature>
<evidence type="ECO:0000256" key="2">
    <source>
        <dbReference type="ARBA" id="ARBA00022737"/>
    </source>
</evidence>
<evidence type="ECO:0000256" key="3">
    <source>
        <dbReference type="ARBA" id="ARBA00023242"/>
    </source>
</evidence>
<reference evidence="4 5" key="1">
    <citation type="journal article" date="2018" name="Nat. Ecol. Evol.">
        <title>Shark genomes provide insights into elasmobranch evolution and the origin of vertebrates.</title>
        <authorList>
            <person name="Hara Y"/>
            <person name="Yamaguchi K"/>
            <person name="Onimaru K"/>
            <person name="Kadota M"/>
            <person name="Koyanagi M"/>
            <person name="Keeley SD"/>
            <person name="Tatsumi K"/>
            <person name="Tanaka K"/>
            <person name="Motone F"/>
            <person name="Kageyama Y"/>
            <person name="Nozu R"/>
            <person name="Adachi N"/>
            <person name="Nishimura O"/>
            <person name="Nakagawa R"/>
            <person name="Tanegashima C"/>
            <person name="Kiyatake I"/>
            <person name="Matsumoto R"/>
            <person name="Murakumo K"/>
            <person name="Nishida K"/>
            <person name="Terakita A"/>
            <person name="Kuratani S"/>
            <person name="Sato K"/>
            <person name="Hyodo S Kuraku.S."/>
        </authorList>
    </citation>
    <scope>NUCLEOTIDE SEQUENCE [LARGE SCALE GENOMIC DNA]</scope>
</reference>
<proteinExistence type="predicted"/>
<organism evidence="4 5">
    <name type="scientific">Chiloscyllium punctatum</name>
    <name type="common">Brownbanded bambooshark</name>
    <name type="synonym">Hemiscyllium punctatum</name>
    <dbReference type="NCBI Taxonomy" id="137246"/>
    <lineage>
        <taxon>Eukaryota</taxon>
        <taxon>Metazoa</taxon>
        <taxon>Chordata</taxon>
        <taxon>Craniata</taxon>
        <taxon>Vertebrata</taxon>
        <taxon>Chondrichthyes</taxon>
        <taxon>Elasmobranchii</taxon>
        <taxon>Galeomorphii</taxon>
        <taxon>Galeoidea</taxon>
        <taxon>Orectolobiformes</taxon>
        <taxon>Hemiscylliidae</taxon>
        <taxon>Chiloscyllium</taxon>
    </lineage>
</organism>
<dbReference type="AlphaFoldDB" id="A0A401TMK2"/>
<dbReference type="PANTHER" id="PTHR46358">
    <property type="entry name" value="TONSOKU-LIKE PROTEIN"/>
    <property type="match status" value="1"/>
</dbReference>
<evidence type="ECO:0000313" key="5">
    <source>
        <dbReference type="Proteomes" id="UP000287033"/>
    </source>
</evidence>
<keyword evidence="3" id="KW-0539">Nucleus</keyword>
<dbReference type="STRING" id="137246.A0A401TMK2"/>
<dbReference type="EMBL" id="BEZZ01114411">
    <property type="protein sequence ID" value="GCC43818.1"/>
    <property type="molecule type" value="Genomic_DNA"/>
</dbReference>
<evidence type="ECO:0000313" key="4">
    <source>
        <dbReference type="EMBL" id="GCC43818.1"/>
    </source>
</evidence>
<dbReference type="Proteomes" id="UP000287033">
    <property type="component" value="Unassembled WGS sequence"/>
</dbReference>
<dbReference type="PANTHER" id="PTHR46358:SF1">
    <property type="entry name" value="TONSOKU-LIKE PROTEIN"/>
    <property type="match status" value="1"/>
</dbReference>
<dbReference type="GO" id="GO:0043596">
    <property type="term" value="C:nuclear replication fork"/>
    <property type="evidence" value="ECO:0007669"/>
    <property type="project" value="TreeGrafter"/>
</dbReference>
<dbReference type="InterPro" id="IPR052311">
    <property type="entry name" value="MMS22L-TONSL_complex_comp"/>
</dbReference>
<dbReference type="OrthoDB" id="5806726at2759"/>
<keyword evidence="2" id="KW-0677">Repeat</keyword>
<comment type="caution">
    <text evidence="4">The sequence shown here is derived from an EMBL/GenBank/DDBJ whole genome shotgun (WGS) entry which is preliminary data.</text>
</comment>
<feature type="non-terminal residue" evidence="4">
    <location>
        <position position="57"/>
    </location>
</feature>
<dbReference type="InterPro" id="IPR011990">
    <property type="entry name" value="TPR-like_helical_dom_sf"/>
</dbReference>
<comment type="subcellular location">
    <subcellularLocation>
        <location evidence="1">Nucleus</location>
    </subcellularLocation>
</comment>
<gene>
    <name evidence="4" type="ORF">chiPu_0027805</name>
</gene>
<dbReference type="Gene3D" id="1.25.40.10">
    <property type="entry name" value="Tetratricopeptide repeat domain"/>
    <property type="match status" value="1"/>
</dbReference>
<dbReference type="GO" id="GO:0031297">
    <property type="term" value="P:replication fork processing"/>
    <property type="evidence" value="ECO:0007669"/>
    <property type="project" value="TreeGrafter"/>
</dbReference>
<sequence>QNHLYEDLYRANFNLGTIHWRNGQHSKAVRCLEAAKECAKKMNEKFMESECFSSIGQ</sequence>
<name>A0A401TMK2_CHIPU</name>
<protein>
    <submittedName>
        <fullName evidence="4">Uncharacterized protein</fullName>
    </submittedName>
</protein>